<evidence type="ECO:0000259" key="3">
    <source>
        <dbReference type="Pfam" id="PF13511"/>
    </source>
</evidence>
<keyword evidence="2" id="KW-0812">Transmembrane</keyword>
<gene>
    <name evidence="4" type="ORF">EMK97_06165</name>
</gene>
<feature type="coiled-coil region" evidence="1">
    <location>
        <begin position="77"/>
        <end position="115"/>
    </location>
</feature>
<dbReference type="Pfam" id="PF13511">
    <property type="entry name" value="DUF4124"/>
    <property type="match status" value="1"/>
</dbReference>
<dbReference type="RefSeq" id="WP_130600400.1">
    <property type="nucleotide sequence ID" value="NZ_CP034759.1"/>
</dbReference>
<sequence>MNTKVKHLPKEFTYCLLAISIAIVGNLYSPPVAAKDIAIYRWVDKNNVVHFSQNLPKDDNYTQLTTVSSFKALSKKERQALKERDAAEKVLAEEKEQLVANEETFKRNCQAAKDNIKMLSSFNEVLITEENSDGTTTNRVLSDQEKQEQLALSKKHMGLYCREE</sequence>
<organism evidence="4 5">
    <name type="scientific">Litorilituus sediminis</name>
    <dbReference type="NCBI Taxonomy" id="718192"/>
    <lineage>
        <taxon>Bacteria</taxon>
        <taxon>Pseudomonadati</taxon>
        <taxon>Pseudomonadota</taxon>
        <taxon>Gammaproteobacteria</taxon>
        <taxon>Alteromonadales</taxon>
        <taxon>Colwelliaceae</taxon>
        <taxon>Litorilituus</taxon>
    </lineage>
</organism>
<evidence type="ECO:0000313" key="5">
    <source>
        <dbReference type="Proteomes" id="UP000290244"/>
    </source>
</evidence>
<feature type="domain" description="DUF4124" evidence="3">
    <location>
        <begin position="32"/>
        <end position="67"/>
    </location>
</feature>
<keyword evidence="2" id="KW-1133">Transmembrane helix</keyword>
<feature type="transmembrane region" description="Helical" evidence="2">
    <location>
        <begin position="12"/>
        <end position="29"/>
    </location>
</feature>
<keyword evidence="1" id="KW-0175">Coiled coil</keyword>
<name>A0A4P6P277_9GAMM</name>
<evidence type="ECO:0000256" key="1">
    <source>
        <dbReference type="SAM" id="Coils"/>
    </source>
</evidence>
<dbReference type="Proteomes" id="UP000290244">
    <property type="component" value="Chromosome"/>
</dbReference>
<protein>
    <submittedName>
        <fullName evidence="4">DUF4124 domain-containing protein</fullName>
    </submittedName>
</protein>
<dbReference type="AlphaFoldDB" id="A0A4P6P277"/>
<proteinExistence type="predicted"/>
<keyword evidence="5" id="KW-1185">Reference proteome</keyword>
<accession>A0A4P6P277</accession>
<evidence type="ECO:0000313" key="4">
    <source>
        <dbReference type="EMBL" id="QBG35331.1"/>
    </source>
</evidence>
<evidence type="ECO:0000256" key="2">
    <source>
        <dbReference type="SAM" id="Phobius"/>
    </source>
</evidence>
<dbReference type="KEGG" id="lsd:EMK97_06165"/>
<keyword evidence="2" id="KW-0472">Membrane</keyword>
<dbReference type="EMBL" id="CP034759">
    <property type="protein sequence ID" value="QBG35331.1"/>
    <property type="molecule type" value="Genomic_DNA"/>
</dbReference>
<dbReference type="InterPro" id="IPR025392">
    <property type="entry name" value="DUF4124"/>
</dbReference>
<dbReference type="OrthoDB" id="7068596at2"/>
<reference evidence="4 5" key="1">
    <citation type="submission" date="2018-12" db="EMBL/GenBank/DDBJ databases">
        <title>Complete genome of Litorilituus sediminis.</title>
        <authorList>
            <person name="Liu A."/>
            <person name="Rong J."/>
        </authorList>
    </citation>
    <scope>NUCLEOTIDE SEQUENCE [LARGE SCALE GENOMIC DNA]</scope>
    <source>
        <strain evidence="4 5">JCM 17549</strain>
    </source>
</reference>